<reference evidence="2 3" key="1">
    <citation type="submission" date="2019-08" db="EMBL/GenBank/DDBJ databases">
        <title>Soil Listeria distribution.</title>
        <authorList>
            <person name="Liao J."/>
        </authorList>
    </citation>
    <scope>NUCLEOTIDE SEQUENCE [LARGE SCALE GENOMIC DNA]</scope>
    <source>
        <strain evidence="2 3">IN-RH-2-BL1</strain>
    </source>
</reference>
<dbReference type="EMBL" id="VTIK01000042">
    <property type="protein sequence ID" value="TYU48305.1"/>
    <property type="molecule type" value="Genomic_DNA"/>
</dbReference>
<feature type="domain" description="Toprim" evidence="1">
    <location>
        <begin position="138"/>
        <end position="206"/>
    </location>
</feature>
<dbReference type="AlphaFoldDB" id="A0AB74N7X3"/>
<comment type="caution">
    <text evidence="2">The sequence shown here is derived from an EMBL/GenBank/DDBJ whole genome shotgun (WGS) entry which is preliminary data.</text>
</comment>
<dbReference type="RefSeq" id="WP_149058295.1">
    <property type="nucleotide sequence ID" value="NZ_VTIK01000042.1"/>
</dbReference>
<dbReference type="InterPro" id="IPR041685">
    <property type="entry name" value="AAA_GajA/Old/RecF-like"/>
</dbReference>
<evidence type="ECO:0000313" key="3">
    <source>
        <dbReference type="Proteomes" id="UP000322220"/>
    </source>
</evidence>
<dbReference type="InterPro" id="IPR034139">
    <property type="entry name" value="TOPRIM_OLD"/>
</dbReference>
<dbReference type="Proteomes" id="UP000322220">
    <property type="component" value="Unassembled WGS sequence"/>
</dbReference>
<accession>A0AB74N7X3</accession>
<dbReference type="PANTHER" id="PTHR43581">
    <property type="entry name" value="ATP/GTP PHOSPHATASE"/>
    <property type="match status" value="1"/>
</dbReference>
<dbReference type="Pfam" id="PF20469">
    <property type="entry name" value="OLD-like_TOPRIM"/>
    <property type="match status" value="1"/>
</dbReference>
<evidence type="ECO:0000313" key="2">
    <source>
        <dbReference type="EMBL" id="TYU48305.1"/>
    </source>
</evidence>
<sequence>GLYSNIVPYIRTQPDETLYPTSGEGRKKLLVYSIFSLISAEHEEKKINLFLIEEPENHLHKSIQIALSQILFEDNKYNYLFMSTHSPFILYEMNKVNLVRIYNKTKIDSTSEFYTVPQKYGDNKKMLNKGLSEAIFADKVLLVEGPSELILFEKVLSSINPFFESDGIYILPVNGIGFKKYRDILENLKILNTIKTDNDLRIVKKT</sequence>
<dbReference type="Pfam" id="PF13175">
    <property type="entry name" value="AAA_15"/>
    <property type="match status" value="1"/>
</dbReference>
<dbReference type="CDD" id="cd01026">
    <property type="entry name" value="TOPRIM_OLD"/>
    <property type="match status" value="1"/>
</dbReference>
<dbReference type="InterPro" id="IPR051396">
    <property type="entry name" value="Bact_Antivir_Def_Nuclease"/>
</dbReference>
<protein>
    <submittedName>
        <fullName evidence="2">AAA family ATPase</fullName>
    </submittedName>
</protein>
<dbReference type="SUPFAM" id="SSF52540">
    <property type="entry name" value="P-loop containing nucleoside triphosphate hydrolases"/>
    <property type="match status" value="1"/>
</dbReference>
<organism evidence="2 3">
    <name type="scientific">Listeria monocytogenes</name>
    <dbReference type="NCBI Taxonomy" id="1639"/>
    <lineage>
        <taxon>Bacteria</taxon>
        <taxon>Bacillati</taxon>
        <taxon>Bacillota</taxon>
        <taxon>Bacilli</taxon>
        <taxon>Bacillales</taxon>
        <taxon>Listeriaceae</taxon>
        <taxon>Listeria</taxon>
    </lineage>
</organism>
<dbReference type="Gene3D" id="3.40.50.300">
    <property type="entry name" value="P-loop containing nucleotide triphosphate hydrolases"/>
    <property type="match status" value="1"/>
</dbReference>
<gene>
    <name evidence="2" type="ORF">FZW98_14960</name>
</gene>
<name>A0AB74N7X3_LISMN</name>
<feature type="non-terminal residue" evidence="2">
    <location>
        <position position="206"/>
    </location>
</feature>
<proteinExistence type="predicted"/>
<dbReference type="PANTHER" id="PTHR43581:SF4">
    <property type="entry name" value="ATP_GTP PHOSPHATASE"/>
    <property type="match status" value="1"/>
</dbReference>
<dbReference type="InterPro" id="IPR027417">
    <property type="entry name" value="P-loop_NTPase"/>
</dbReference>
<feature type="non-terminal residue" evidence="2">
    <location>
        <position position="1"/>
    </location>
</feature>
<evidence type="ECO:0000259" key="1">
    <source>
        <dbReference type="PROSITE" id="PS50880"/>
    </source>
</evidence>
<dbReference type="PROSITE" id="PS50880">
    <property type="entry name" value="TOPRIM"/>
    <property type="match status" value="1"/>
</dbReference>
<dbReference type="InterPro" id="IPR006171">
    <property type="entry name" value="TOPRIM_dom"/>
</dbReference>